<organism evidence="1">
    <name type="scientific">viral metagenome</name>
    <dbReference type="NCBI Taxonomy" id="1070528"/>
    <lineage>
        <taxon>unclassified sequences</taxon>
        <taxon>metagenomes</taxon>
        <taxon>organismal metagenomes</taxon>
    </lineage>
</organism>
<gene>
    <name evidence="1" type="ORF">MM415B04694_0006</name>
</gene>
<name>A0A6M3LBB2_9ZZZZ</name>
<accession>A0A6M3LBB2</accession>
<reference evidence="1" key="1">
    <citation type="submission" date="2020-03" db="EMBL/GenBank/DDBJ databases">
        <title>The deep terrestrial virosphere.</title>
        <authorList>
            <person name="Holmfeldt K."/>
            <person name="Nilsson E."/>
            <person name="Simone D."/>
            <person name="Lopez-Fernandez M."/>
            <person name="Wu X."/>
            <person name="de Brujin I."/>
            <person name="Lundin D."/>
            <person name="Andersson A."/>
            <person name="Bertilsson S."/>
            <person name="Dopson M."/>
        </authorList>
    </citation>
    <scope>NUCLEOTIDE SEQUENCE</scope>
    <source>
        <strain evidence="1">MM415B04694</strain>
    </source>
</reference>
<protein>
    <submittedName>
        <fullName evidence="1">Uncharacterized protein</fullName>
    </submittedName>
</protein>
<proteinExistence type="predicted"/>
<dbReference type="EMBL" id="MT143065">
    <property type="protein sequence ID" value="QJA92417.1"/>
    <property type="molecule type" value="Genomic_DNA"/>
</dbReference>
<evidence type="ECO:0000313" key="1">
    <source>
        <dbReference type="EMBL" id="QJA92417.1"/>
    </source>
</evidence>
<dbReference type="AlphaFoldDB" id="A0A6M3LBB2"/>
<sequence length="69" mass="8153">MPTIHRKLQVGDEIRFDHSALTFKRNGVSKITKITNYQKGQRIYFESEYGYGFMAWENNVPAYELVNHN</sequence>